<dbReference type="AlphaFoldDB" id="A0A5J4V797"/>
<organism evidence="2 3">
    <name type="scientific">Streblomastix strix</name>
    <dbReference type="NCBI Taxonomy" id="222440"/>
    <lineage>
        <taxon>Eukaryota</taxon>
        <taxon>Metamonada</taxon>
        <taxon>Preaxostyla</taxon>
        <taxon>Oxymonadida</taxon>
        <taxon>Streblomastigidae</taxon>
        <taxon>Streblomastix</taxon>
    </lineage>
</organism>
<dbReference type="Proteomes" id="UP000324800">
    <property type="component" value="Unassembled WGS sequence"/>
</dbReference>
<evidence type="ECO:0000256" key="1">
    <source>
        <dbReference type="SAM" id="MobiDB-lite"/>
    </source>
</evidence>
<reference evidence="2 3" key="1">
    <citation type="submission" date="2019-03" db="EMBL/GenBank/DDBJ databases">
        <title>Single cell metagenomics reveals metabolic interactions within the superorganism composed of flagellate Streblomastix strix and complex community of Bacteroidetes bacteria on its surface.</title>
        <authorList>
            <person name="Treitli S.C."/>
            <person name="Kolisko M."/>
            <person name="Husnik F."/>
            <person name="Keeling P."/>
            <person name="Hampl V."/>
        </authorList>
    </citation>
    <scope>NUCLEOTIDE SEQUENCE [LARGE SCALE GENOMIC DNA]</scope>
    <source>
        <strain evidence="2">ST1C</strain>
    </source>
</reference>
<evidence type="ECO:0000313" key="2">
    <source>
        <dbReference type="EMBL" id="KAA6378538.1"/>
    </source>
</evidence>
<protein>
    <submittedName>
        <fullName evidence="2">Uncharacterized protein</fullName>
    </submittedName>
</protein>
<feature type="compositionally biased region" description="Polar residues" evidence="1">
    <location>
        <begin position="65"/>
        <end position="80"/>
    </location>
</feature>
<accession>A0A5J4V797</accession>
<name>A0A5J4V797_9EUKA</name>
<proteinExistence type="predicted"/>
<sequence length="124" mass="14364">MELLDSLTYTPKYINQYQKQQYAQSYLQQNKLFNRKQKVKTKNKQRMNQRESQLMEQMTTETMTNLSTQSNPSVSLTQTMDSDRMTAELSYRPLSTEKRIPRSIQQKISANTLPCNVSGSDGLG</sequence>
<comment type="caution">
    <text evidence="2">The sequence shown here is derived from an EMBL/GenBank/DDBJ whole genome shotgun (WGS) entry which is preliminary data.</text>
</comment>
<dbReference type="EMBL" id="SNRW01009080">
    <property type="protein sequence ID" value="KAA6378538.1"/>
    <property type="molecule type" value="Genomic_DNA"/>
</dbReference>
<gene>
    <name evidence="2" type="ORF">EZS28_025939</name>
</gene>
<evidence type="ECO:0000313" key="3">
    <source>
        <dbReference type="Proteomes" id="UP000324800"/>
    </source>
</evidence>
<feature type="region of interest" description="Disordered" evidence="1">
    <location>
        <begin position="62"/>
        <end position="83"/>
    </location>
</feature>